<dbReference type="EMBL" id="CATNWA010012418">
    <property type="protein sequence ID" value="CAI9563420.1"/>
    <property type="molecule type" value="Genomic_DNA"/>
</dbReference>
<gene>
    <name evidence="2" type="ORF">SPARVUS_LOCUS5733640</name>
</gene>
<protein>
    <recommendedName>
        <fullName evidence="4">Transposase</fullName>
    </recommendedName>
</protein>
<evidence type="ECO:0000313" key="2">
    <source>
        <dbReference type="EMBL" id="CAI9563420.1"/>
    </source>
</evidence>
<organism evidence="2 3">
    <name type="scientific">Staurois parvus</name>
    <dbReference type="NCBI Taxonomy" id="386267"/>
    <lineage>
        <taxon>Eukaryota</taxon>
        <taxon>Metazoa</taxon>
        <taxon>Chordata</taxon>
        <taxon>Craniata</taxon>
        <taxon>Vertebrata</taxon>
        <taxon>Euteleostomi</taxon>
        <taxon>Amphibia</taxon>
        <taxon>Batrachia</taxon>
        <taxon>Anura</taxon>
        <taxon>Neobatrachia</taxon>
        <taxon>Ranoidea</taxon>
        <taxon>Ranidae</taxon>
        <taxon>Staurois</taxon>
    </lineage>
</organism>
<feature type="region of interest" description="Disordered" evidence="1">
    <location>
        <begin position="1"/>
        <end position="20"/>
    </location>
</feature>
<evidence type="ECO:0000313" key="3">
    <source>
        <dbReference type="Proteomes" id="UP001162483"/>
    </source>
</evidence>
<name>A0ABN9CT89_9NEOB</name>
<proteinExistence type="predicted"/>
<keyword evidence="3" id="KW-1185">Reference proteome</keyword>
<reference evidence="2" key="1">
    <citation type="submission" date="2023-05" db="EMBL/GenBank/DDBJ databases">
        <authorList>
            <person name="Stuckert A."/>
        </authorList>
    </citation>
    <scope>NUCLEOTIDE SEQUENCE</scope>
</reference>
<evidence type="ECO:0000256" key="1">
    <source>
        <dbReference type="SAM" id="MobiDB-lite"/>
    </source>
</evidence>
<comment type="caution">
    <text evidence="2">The sequence shown here is derived from an EMBL/GenBank/DDBJ whole genome shotgun (WGS) entry which is preliminary data.</text>
</comment>
<evidence type="ECO:0008006" key="4">
    <source>
        <dbReference type="Google" id="ProtNLM"/>
    </source>
</evidence>
<accession>A0ABN9CT89</accession>
<sequence>MVGMNLEQTETRSRPRVRPEMVESAARGVQVMEPDMKWLAGLLTGTDPCWMDGWIVRVA</sequence>
<dbReference type="Proteomes" id="UP001162483">
    <property type="component" value="Unassembled WGS sequence"/>
</dbReference>
<feature type="compositionally biased region" description="Basic and acidic residues" evidence="1">
    <location>
        <begin position="9"/>
        <end position="20"/>
    </location>
</feature>